<proteinExistence type="predicted"/>
<dbReference type="Gene3D" id="1.20.1260.10">
    <property type="match status" value="1"/>
</dbReference>
<reference evidence="3 4" key="1">
    <citation type="submission" date="2020-03" db="EMBL/GenBank/DDBJ databases">
        <authorList>
            <person name="Kim M.K."/>
        </authorList>
    </citation>
    <scope>NUCLEOTIDE SEQUENCE [LARGE SCALE GENOMIC DNA]</scope>
    <source>
        <strain evidence="3 4">BT328</strain>
    </source>
</reference>
<accession>A0A6G9AIX5</accession>
<dbReference type="RefSeq" id="WP_167206152.1">
    <property type="nucleotide sequence ID" value="NZ_CP050063.1"/>
</dbReference>
<gene>
    <name evidence="3" type="ORF">G8759_06065</name>
</gene>
<dbReference type="KEGG" id="spib:G8759_06065"/>
<dbReference type="InterPro" id="IPR012347">
    <property type="entry name" value="Ferritin-like"/>
</dbReference>
<feature type="chain" id="PRO_5026285014" evidence="1">
    <location>
        <begin position="24"/>
        <end position="196"/>
    </location>
</feature>
<dbReference type="PROSITE" id="PS51257">
    <property type="entry name" value="PROKAR_LIPOPROTEIN"/>
    <property type="match status" value="1"/>
</dbReference>
<organism evidence="3 4">
    <name type="scientific">Spirosoma aureum</name>
    <dbReference type="NCBI Taxonomy" id="2692134"/>
    <lineage>
        <taxon>Bacteria</taxon>
        <taxon>Pseudomonadati</taxon>
        <taxon>Bacteroidota</taxon>
        <taxon>Cytophagia</taxon>
        <taxon>Cytophagales</taxon>
        <taxon>Cytophagaceae</taxon>
        <taxon>Spirosoma</taxon>
    </lineage>
</organism>
<dbReference type="Pfam" id="PF13628">
    <property type="entry name" value="DUF4142"/>
    <property type="match status" value="1"/>
</dbReference>
<protein>
    <submittedName>
        <fullName evidence="3">DUF4142 domain-containing protein</fullName>
    </submittedName>
</protein>
<dbReference type="AlphaFoldDB" id="A0A6G9AIX5"/>
<feature type="domain" description="DUF4142" evidence="2">
    <location>
        <begin position="60"/>
        <end position="191"/>
    </location>
</feature>
<dbReference type="EMBL" id="CP050063">
    <property type="protein sequence ID" value="QIP12225.1"/>
    <property type="molecule type" value="Genomic_DNA"/>
</dbReference>
<dbReference type="InterPro" id="IPR025419">
    <property type="entry name" value="DUF4142"/>
</dbReference>
<sequence>MKPTTSLAIVLVGLMLTYGCSSGSDNTEKAEKINNDKIDKQAIAVSNDAKEEAKGVSKNMVELANSSLTEFELSKVALKKATNPEVKAYAQQVMNDHQQDDKTLQSLAKQMNVTLPTGLSDKSNGHLGKLTGMKAGTEFDLQYLENMISLNDDALDSADDLRDHAPNDAVKTFARKLLDDDEKHKKQAKQLKNVLD</sequence>
<dbReference type="Proteomes" id="UP000501802">
    <property type="component" value="Chromosome"/>
</dbReference>
<keyword evidence="1" id="KW-0732">Signal</keyword>
<evidence type="ECO:0000259" key="2">
    <source>
        <dbReference type="Pfam" id="PF13628"/>
    </source>
</evidence>
<evidence type="ECO:0000313" key="3">
    <source>
        <dbReference type="EMBL" id="QIP12225.1"/>
    </source>
</evidence>
<name>A0A6G9AIX5_9BACT</name>
<dbReference type="PANTHER" id="PTHR38593">
    <property type="entry name" value="BLR2558 PROTEIN"/>
    <property type="match status" value="1"/>
</dbReference>
<evidence type="ECO:0000313" key="4">
    <source>
        <dbReference type="Proteomes" id="UP000501802"/>
    </source>
</evidence>
<dbReference type="PANTHER" id="PTHR38593:SF1">
    <property type="entry name" value="BLR2558 PROTEIN"/>
    <property type="match status" value="1"/>
</dbReference>
<keyword evidence="4" id="KW-1185">Reference proteome</keyword>
<feature type="signal peptide" evidence="1">
    <location>
        <begin position="1"/>
        <end position="23"/>
    </location>
</feature>
<evidence type="ECO:0000256" key="1">
    <source>
        <dbReference type="SAM" id="SignalP"/>
    </source>
</evidence>